<sequence>MGGRIRVSAVPVDVTVGDVERNLGAIRDALGQGARSGPHLMVLPELATSGYVFADRSEAWSCALRAEDELLKSLASELPSETVVVLGFCERDGDALFNSALVLGAEGVLGCYRKSHLWGTEHRIFDTGPHAGMVVDTPICRLGVAICYDNEFPELPRRLALSGAEILALPVNWPLVDRPSGEHAPEIVQAMAAARSSRLPTVIADRHGSERGVEWTGGTCVISPDGWVCATPATANTAASTELDLTLDKSIGEFNDLFADRRPELYGDIAVPRIPVRSTSRSEARTHVQ</sequence>
<dbReference type="PATRIC" id="fig|37916.4.peg.7014"/>
<dbReference type="SUPFAM" id="SSF56317">
    <property type="entry name" value="Carbon-nitrogen hydrolase"/>
    <property type="match status" value="1"/>
</dbReference>
<proteinExistence type="predicted"/>
<dbReference type="PROSITE" id="PS50263">
    <property type="entry name" value="CN_HYDROLASE"/>
    <property type="match status" value="1"/>
</dbReference>
<dbReference type="InterPro" id="IPR050345">
    <property type="entry name" value="Aliph_Amidase/BUP"/>
</dbReference>
<feature type="domain" description="CN hydrolase" evidence="2">
    <location>
        <begin position="5"/>
        <end position="245"/>
    </location>
</feature>
<evidence type="ECO:0000256" key="1">
    <source>
        <dbReference type="ARBA" id="ARBA00022801"/>
    </source>
</evidence>
<dbReference type="Pfam" id="PF00795">
    <property type="entry name" value="CN_hydrolase"/>
    <property type="match status" value="1"/>
</dbReference>
<dbReference type="EMBL" id="JYNL01000069">
    <property type="protein sequence ID" value="KMO67745.1"/>
    <property type="molecule type" value="Genomic_DNA"/>
</dbReference>
<dbReference type="SMR" id="A0A0J6VA22"/>
<dbReference type="GO" id="GO:0033388">
    <property type="term" value="P:putrescine biosynthetic process from arginine"/>
    <property type="evidence" value="ECO:0007669"/>
    <property type="project" value="TreeGrafter"/>
</dbReference>
<dbReference type="PANTHER" id="PTHR43674">
    <property type="entry name" value="NITRILASE C965.09-RELATED"/>
    <property type="match status" value="1"/>
</dbReference>
<accession>A0A0J6VA22</accession>
<comment type="caution">
    <text evidence="3">The sequence shown here is derived from an EMBL/GenBank/DDBJ whole genome shotgun (WGS) entry which is preliminary data.</text>
</comment>
<evidence type="ECO:0000259" key="2">
    <source>
        <dbReference type="PROSITE" id="PS50263"/>
    </source>
</evidence>
<dbReference type="InterPro" id="IPR036526">
    <property type="entry name" value="C-N_Hydrolase_sf"/>
</dbReference>
<dbReference type="InterPro" id="IPR003010">
    <property type="entry name" value="C-N_Hydrolase"/>
</dbReference>
<organism evidence="3 4">
    <name type="scientific">Mycolicibacterium chlorophenolicum</name>
    <dbReference type="NCBI Taxonomy" id="37916"/>
    <lineage>
        <taxon>Bacteria</taxon>
        <taxon>Bacillati</taxon>
        <taxon>Actinomycetota</taxon>
        <taxon>Actinomycetes</taxon>
        <taxon>Mycobacteriales</taxon>
        <taxon>Mycobacteriaceae</taxon>
        <taxon>Mycolicibacterium</taxon>
    </lineage>
</organism>
<evidence type="ECO:0000313" key="3">
    <source>
        <dbReference type="EMBL" id="KMO67745.1"/>
    </source>
</evidence>
<dbReference type="GO" id="GO:0050126">
    <property type="term" value="F:N-carbamoylputrescine amidase activity"/>
    <property type="evidence" value="ECO:0007669"/>
    <property type="project" value="TreeGrafter"/>
</dbReference>
<dbReference type="PANTHER" id="PTHR43674:SF2">
    <property type="entry name" value="BETA-UREIDOPROPIONASE"/>
    <property type="match status" value="1"/>
</dbReference>
<gene>
    <name evidence="3" type="primary">ramA_3</name>
    <name evidence="3" type="ORF">MCHLDSM_06998</name>
</gene>
<dbReference type="AlphaFoldDB" id="A0A0J6VA22"/>
<evidence type="ECO:0000313" key="4">
    <source>
        <dbReference type="Proteomes" id="UP000036513"/>
    </source>
</evidence>
<keyword evidence="4" id="KW-1185">Reference proteome</keyword>
<name>A0A0J6VA22_9MYCO</name>
<dbReference type="EC" id="3.5.1.100" evidence="3"/>
<dbReference type="Proteomes" id="UP000036513">
    <property type="component" value="Unassembled WGS sequence"/>
</dbReference>
<reference evidence="3 4" key="1">
    <citation type="journal article" date="2015" name="Genome Biol. Evol.">
        <title>Characterization of Three Mycobacterium spp. with Potential Use in Bioremediation by Genome Sequencing and Comparative Genomics.</title>
        <authorList>
            <person name="Das S."/>
            <person name="Pettersson B.M."/>
            <person name="Behra P.R."/>
            <person name="Ramesh M."/>
            <person name="Dasgupta S."/>
            <person name="Bhattacharya A."/>
            <person name="Kirsebom L.A."/>
        </authorList>
    </citation>
    <scope>NUCLEOTIDE SEQUENCE [LARGE SCALE GENOMIC DNA]</scope>
    <source>
        <strain evidence="3 4">DSM 43826</strain>
    </source>
</reference>
<protein>
    <submittedName>
        <fullName evidence="3">(R)-stereoselective amidase</fullName>
        <ecNumber evidence="3">3.5.1.100</ecNumber>
    </submittedName>
</protein>
<keyword evidence="1 3" id="KW-0378">Hydrolase</keyword>
<dbReference type="STRING" id="37916.MCHLDSM_06998"/>
<dbReference type="Gene3D" id="3.60.110.10">
    <property type="entry name" value="Carbon-nitrogen hydrolase"/>
    <property type="match status" value="1"/>
</dbReference>